<name>A0ABZ2NAR3_9BACI</name>
<keyword evidence="3" id="KW-1185">Reference proteome</keyword>
<dbReference type="InterPro" id="IPR058534">
    <property type="entry name" value="YjdF"/>
</dbReference>
<keyword evidence="1" id="KW-0812">Transmembrane</keyword>
<sequence>MKKLSQKNRTHLYLLFIVTVVFIWSLIKPASYSSWALEVVPALIGLIIVIAIYNRFRFTTLSYTIMAILAILMFIGGHYTYSKVPLFDWIKDYFDLKRNHYDRLGHLLKGLAAIVVREIILRKTPLTVGGWLFSIVTSIMLAISALYEIIEWLAFKISKGGKVTQGFLGMQGDEWDAQWDMSLTLMGSILALLLLSRVHDRLLKEIKK</sequence>
<feature type="transmembrane region" description="Helical" evidence="1">
    <location>
        <begin position="12"/>
        <end position="27"/>
    </location>
</feature>
<dbReference type="InterPro" id="IPR014509">
    <property type="entry name" value="YjdF-like"/>
</dbReference>
<reference evidence="2 3" key="1">
    <citation type="submission" date="2024-02" db="EMBL/GenBank/DDBJ databases">
        <title>Seven novel Bacillus-like species.</title>
        <authorList>
            <person name="Liu G."/>
        </authorList>
    </citation>
    <scope>NUCLEOTIDE SEQUENCE [LARGE SCALE GENOMIC DNA]</scope>
    <source>
        <strain evidence="2 3">FJAT-52991</strain>
    </source>
</reference>
<feature type="transmembrane region" description="Helical" evidence="1">
    <location>
        <begin position="33"/>
        <end position="53"/>
    </location>
</feature>
<gene>
    <name evidence="2" type="ORF">WDJ61_01730</name>
</gene>
<proteinExistence type="predicted"/>
<evidence type="ECO:0000313" key="3">
    <source>
        <dbReference type="Proteomes" id="UP001387364"/>
    </source>
</evidence>
<evidence type="ECO:0000313" key="2">
    <source>
        <dbReference type="EMBL" id="WXB94803.1"/>
    </source>
</evidence>
<dbReference type="EMBL" id="CP147404">
    <property type="protein sequence ID" value="WXB94803.1"/>
    <property type="molecule type" value="Genomic_DNA"/>
</dbReference>
<dbReference type="Pfam" id="PF09997">
    <property type="entry name" value="DUF2238"/>
    <property type="match status" value="1"/>
</dbReference>
<keyword evidence="1" id="KW-1133">Transmembrane helix</keyword>
<dbReference type="PIRSF" id="PIRSF020606">
    <property type="entry name" value="UCP020606"/>
    <property type="match status" value="1"/>
</dbReference>
<accession>A0ABZ2NAR3</accession>
<protein>
    <submittedName>
        <fullName evidence="2">DUF2238 domain-containing protein</fullName>
    </submittedName>
</protein>
<feature type="transmembrane region" description="Helical" evidence="1">
    <location>
        <begin position="177"/>
        <end position="198"/>
    </location>
</feature>
<dbReference type="Proteomes" id="UP001387364">
    <property type="component" value="Chromosome"/>
</dbReference>
<evidence type="ECO:0000256" key="1">
    <source>
        <dbReference type="SAM" id="Phobius"/>
    </source>
</evidence>
<organism evidence="2 3">
    <name type="scientific">Bacillus kandeliae</name>
    <dbReference type="NCBI Taxonomy" id="3129297"/>
    <lineage>
        <taxon>Bacteria</taxon>
        <taxon>Bacillati</taxon>
        <taxon>Bacillota</taxon>
        <taxon>Bacilli</taxon>
        <taxon>Bacillales</taxon>
        <taxon>Bacillaceae</taxon>
        <taxon>Bacillus</taxon>
    </lineage>
</organism>
<feature type="transmembrane region" description="Helical" evidence="1">
    <location>
        <begin position="101"/>
        <end position="121"/>
    </location>
</feature>
<feature type="transmembrane region" description="Helical" evidence="1">
    <location>
        <begin position="60"/>
        <end position="81"/>
    </location>
</feature>
<feature type="transmembrane region" description="Helical" evidence="1">
    <location>
        <begin position="128"/>
        <end position="150"/>
    </location>
</feature>
<keyword evidence="1" id="KW-0472">Membrane</keyword>